<dbReference type="KEGG" id="hat:RC74_04780"/>
<dbReference type="Pfam" id="PF00700">
    <property type="entry name" value="Flagellin_C"/>
    <property type="match status" value="1"/>
</dbReference>
<proteinExistence type="predicted"/>
<dbReference type="SUPFAM" id="SSF64518">
    <property type="entry name" value="Phase 1 flagellin"/>
    <property type="match status" value="1"/>
</dbReference>
<dbReference type="AlphaFoldDB" id="A0A126UYG9"/>
<organism evidence="2 3">
    <name type="scientific">Falsihalocynthiibacter arcticus</name>
    <dbReference type="NCBI Taxonomy" id="1579316"/>
    <lineage>
        <taxon>Bacteria</taxon>
        <taxon>Pseudomonadati</taxon>
        <taxon>Pseudomonadota</taxon>
        <taxon>Alphaproteobacteria</taxon>
        <taxon>Rhodobacterales</taxon>
        <taxon>Roseobacteraceae</taxon>
        <taxon>Falsihalocynthiibacter</taxon>
    </lineage>
</organism>
<evidence type="ECO:0000259" key="1">
    <source>
        <dbReference type="Pfam" id="PF00700"/>
    </source>
</evidence>
<evidence type="ECO:0000313" key="2">
    <source>
        <dbReference type="EMBL" id="AML50686.1"/>
    </source>
</evidence>
<name>A0A126UYG9_9RHOB</name>
<evidence type="ECO:0000313" key="3">
    <source>
        <dbReference type="Proteomes" id="UP000070371"/>
    </source>
</evidence>
<dbReference type="Proteomes" id="UP000070371">
    <property type="component" value="Chromosome"/>
</dbReference>
<gene>
    <name evidence="2" type="ORF">RC74_04780</name>
</gene>
<dbReference type="RefSeq" id="WP_039002389.1">
    <property type="nucleotide sequence ID" value="NZ_CP014327.1"/>
</dbReference>
<dbReference type="STRING" id="1579316.RC74_04780"/>
<protein>
    <recommendedName>
        <fullName evidence="1">Flagellin C-terminal domain-containing protein</fullName>
    </recommendedName>
</protein>
<reference evidence="2 3" key="1">
    <citation type="submission" date="2016-02" db="EMBL/GenBank/DDBJ databases">
        <title>Complete genome sequence of Halocynthiibacter arcticus PAMC 20958t from arctic marine sediment.</title>
        <authorList>
            <person name="Lee Y.M."/>
            <person name="Baek K."/>
            <person name="Lee H.K."/>
            <person name="Shin S.C."/>
        </authorList>
    </citation>
    <scope>NUCLEOTIDE SEQUENCE [LARGE SCALE GENOMIC DNA]</scope>
    <source>
        <strain evidence="2">PAMC 20958</strain>
    </source>
</reference>
<dbReference type="EMBL" id="CP014327">
    <property type="protein sequence ID" value="AML50686.1"/>
    <property type="molecule type" value="Genomic_DNA"/>
</dbReference>
<dbReference type="InterPro" id="IPR046358">
    <property type="entry name" value="Flagellin_C"/>
</dbReference>
<dbReference type="OrthoDB" id="7312911at2"/>
<feature type="domain" description="Flagellin C-terminal" evidence="1">
    <location>
        <begin position="260"/>
        <end position="335"/>
    </location>
</feature>
<accession>A0A126UYG9</accession>
<dbReference type="Gene3D" id="1.20.1330.10">
    <property type="entry name" value="f41 fragment of flagellin, N-terminal domain"/>
    <property type="match status" value="1"/>
</dbReference>
<keyword evidence="3" id="KW-1185">Reference proteome</keyword>
<sequence>MMFSSFGDQARTFMLSRQNAQLKTEMDRLSLELSSGRVADTSKAVRGDFTGLSEIEEAAASLGAYKTANSEAALFVENAQSVLGFIQGLTGEAAPALLMASNTNNNELVDATTSDIKQKFESVVSALNTQTTGRALFSGRATDTAALASVDDMLADLTPLLATETTAAGALAVIDSWFDDAGGGFETIGYTGSQTTLSPFKIGPGREAHFEITAADPGIRGVLKGLAIAALISEGTMSAFASERQILLQSAGEALLSNENEISGLRAATGTAEAHIDEMRVQNETEIHALDLARTRVLGADPYTAATELEAVQIQLETLYTVTARLSRLNLVDFLR</sequence>